<evidence type="ECO:0000313" key="1">
    <source>
        <dbReference type="EMBL" id="MCI4659133.1"/>
    </source>
</evidence>
<evidence type="ECO:0000313" key="2">
    <source>
        <dbReference type="Proteomes" id="UP001165341"/>
    </source>
</evidence>
<name>A0AA41QYA7_9MICO</name>
<comment type="caution">
    <text evidence="1">The sequence shown here is derived from an EMBL/GenBank/DDBJ whole genome shotgun (WGS) entry which is preliminary data.</text>
</comment>
<dbReference type="RefSeq" id="WP_243012737.1">
    <property type="nucleotide sequence ID" value="NZ_JALGAR010000004.1"/>
</dbReference>
<dbReference type="AlphaFoldDB" id="A0AA41QYA7"/>
<gene>
    <name evidence="1" type="ORF">MQH31_15090</name>
</gene>
<dbReference type="EMBL" id="JALGAR010000004">
    <property type="protein sequence ID" value="MCI4659133.1"/>
    <property type="molecule type" value="Genomic_DNA"/>
</dbReference>
<keyword evidence="2" id="KW-1185">Reference proteome</keyword>
<accession>A0AA41QYA7</accession>
<proteinExistence type="predicted"/>
<protein>
    <submittedName>
        <fullName evidence="1">Uncharacterized protein</fullName>
    </submittedName>
</protein>
<reference evidence="1" key="1">
    <citation type="submission" date="2022-03" db="EMBL/GenBank/DDBJ databases">
        <title>Cryobacterium sp. nov. strain ZS14-85, isolated from Antarctic soil.</title>
        <authorList>
            <person name="Li J."/>
            <person name="Niu G."/>
        </authorList>
    </citation>
    <scope>NUCLEOTIDE SEQUENCE</scope>
    <source>
        <strain evidence="1">ZS14-85</strain>
    </source>
</reference>
<sequence>MNTTQPHIDEILRAFFERELEGSRGPITRQRITRVYQRLLVCLETDAESILVGDDRVLLAAERELEPDGAFVRTMHADDLLFGLESFLREPWLDPMKQERQDQRVQLRLTSGLIRMLLLARLIDRYRYACPLAELQARIATLSRPLYPRRMQQIIPGVEPWR</sequence>
<organism evidence="1 2">
    <name type="scientific">Cryobacterium zhongshanensis</name>
    <dbReference type="NCBI Taxonomy" id="2928153"/>
    <lineage>
        <taxon>Bacteria</taxon>
        <taxon>Bacillati</taxon>
        <taxon>Actinomycetota</taxon>
        <taxon>Actinomycetes</taxon>
        <taxon>Micrococcales</taxon>
        <taxon>Microbacteriaceae</taxon>
        <taxon>Cryobacterium</taxon>
    </lineage>
</organism>
<dbReference type="Proteomes" id="UP001165341">
    <property type="component" value="Unassembled WGS sequence"/>
</dbReference>